<dbReference type="InterPro" id="IPR036188">
    <property type="entry name" value="FAD/NAD-bd_sf"/>
</dbReference>
<dbReference type="PANTHER" id="PTHR43735:SF24">
    <property type="entry name" value="NUCLEOTIDE-DISULPHIDE OXIDOREDUCTASE AMID-LIKE, PUTATIVE (AFU_ORTHOLOGUE AFUA_1G17180)-RELATED"/>
    <property type="match status" value="1"/>
</dbReference>
<organism evidence="2 3">
    <name type="scientific">Aspergillus terreus (strain NIH 2624 / FGSC A1156)</name>
    <dbReference type="NCBI Taxonomy" id="341663"/>
    <lineage>
        <taxon>Eukaryota</taxon>
        <taxon>Fungi</taxon>
        <taxon>Dikarya</taxon>
        <taxon>Ascomycota</taxon>
        <taxon>Pezizomycotina</taxon>
        <taxon>Eurotiomycetes</taxon>
        <taxon>Eurotiomycetidae</taxon>
        <taxon>Eurotiales</taxon>
        <taxon>Aspergillaceae</taxon>
        <taxon>Aspergillus</taxon>
        <taxon>Aspergillus subgen. Circumdati</taxon>
    </lineage>
</organism>
<dbReference type="SUPFAM" id="SSF51905">
    <property type="entry name" value="FAD/NAD(P)-binding domain"/>
    <property type="match status" value="1"/>
</dbReference>
<protein>
    <recommendedName>
        <fullName evidence="1">FAD/NAD(P)-binding domain-containing protein</fullName>
    </recommendedName>
</protein>
<dbReference type="OrthoDB" id="202203at2759"/>
<dbReference type="GO" id="GO:0005737">
    <property type="term" value="C:cytoplasm"/>
    <property type="evidence" value="ECO:0007669"/>
    <property type="project" value="TreeGrafter"/>
</dbReference>
<dbReference type="AlphaFoldDB" id="Q0CFP4"/>
<dbReference type="EMBL" id="CH476604">
    <property type="protein sequence ID" value="EAU31752.1"/>
    <property type="molecule type" value="Genomic_DNA"/>
</dbReference>
<name>Q0CFP4_ASPTN</name>
<dbReference type="Gene3D" id="3.50.50.60">
    <property type="entry name" value="FAD/NAD(P)-binding domain"/>
    <property type="match status" value="2"/>
</dbReference>
<evidence type="ECO:0000313" key="3">
    <source>
        <dbReference type="Proteomes" id="UP000007963"/>
    </source>
</evidence>
<dbReference type="GO" id="GO:0050660">
    <property type="term" value="F:flavin adenine dinucleotide binding"/>
    <property type="evidence" value="ECO:0007669"/>
    <property type="project" value="TreeGrafter"/>
</dbReference>
<feature type="domain" description="FAD/NAD(P)-binding" evidence="1">
    <location>
        <begin position="10"/>
        <end position="342"/>
    </location>
</feature>
<dbReference type="InterPro" id="IPR023753">
    <property type="entry name" value="FAD/NAD-binding_dom"/>
</dbReference>
<dbReference type="Proteomes" id="UP000007963">
    <property type="component" value="Unassembled WGS sequence"/>
</dbReference>
<dbReference type="HOGENOM" id="CLU_029131_0_0_1"/>
<dbReference type="PRINTS" id="PR00411">
    <property type="entry name" value="PNDRDTASEI"/>
</dbReference>
<dbReference type="GeneID" id="4322739"/>
<dbReference type="STRING" id="341663.Q0CFP4"/>
<dbReference type="RefSeq" id="XP_001216111.1">
    <property type="nucleotide sequence ID" value="XM_001216111.1"/>
</dbReference>
<dbReference type="eggNOG" id="KOG2495">
    <property type="taxonomic scope" value="Eukaryota"/>
</dbReference>
<dbReference type="Pfam" id="PF07992">
    <property type="entry name" value="Pyr_redox_2"/>
    <property type="match status" value="1"/>
</dbReference>
<accession>Q0CFP4</accession>
<dbReference type="GO" id="GO:0004174">
    <property type="term" value="F:electron-transferring-flavoprotein dehydrogenase activity"/>
    <property type="evidence" value="ECO:0007669"/>
    <property type="project" value="TreeGrafter"/>
</dbReference>
<evidence type="ECO:0000259" key="1">
    <source>
        <dbReference type="Pfam" id="PF07992"/>
    </source>
</evidence>
<dbReference type="OMA" id="GAAMHQG"/>
<proteinExistence type="predicted"/>
<dbReference type="PANTHER" id="PTHR43735">
    <property type="entry name" value="APOPTOSIS-INDUCING FACTOR 1"/>
    <property type="match status" value="1"/>
</dbReference>
<sequence length="422" mass="46198">MPSLEERPPFKVLVVGGSYAGLAATLNLLDLCHGRKCRFNLDEADNGPGKKVPVHITIVDERDGYFKGTNKPVHLIGVPLAVASQEYASSFWKKYEDIPALQSPDVNWMQGRVESVDCETKVATVRGTGSQQDKVSQVKYDYMVAASGLKREWPSAPKSVTREEYLAETRESVTAIENATQGVVVIGGGAVGIEIAAEIKLLRPQTKVTLVHSRNKLLSSEALPDEFSAKTLELLQESKIELVMGARVQDTITRKSETVTTYTLKLSDGRELTAGHVINAVSRFSPTSSYLPAASVDDEGYIRITPTVEFAGNIPNAQYHYAAGDLAKWTGIKRGGAAMHQGHYAAVNIHQKMMQEMYQTEPKFLSLMEVAPMMALALGATAVGYFPATGLSSGDEVRNMFFNDDLGYNICWKWMRLGEPTA</sequence>
<dbReference type="PRINTS" id="PR00368">
    <property type="entry name" value="FADPNR"/>
</dbReference>
<dbReference type="VEuPathDB" id="FungiDB:ATEG_07490"/>
<gene>
    <name evidence="2" type="ORF">ATEG_07490</name>
</gene>
<reference evidence="3" key="1">
    <citation type="submission" date="2005-09" db="EMBL/GenBank/DDBJ databases">
        <title>Annotation of the Aspergillus terreus NIH2624 genome.</title>
        <authorList>
            <person name="Birren B.W."/>
            <person name="Lander E.S."/>
            <person name="Galagan J.E."/>
            <person name="Nusbaum C."/>
            <person name="Devon K."/>
            <person name="Henn M."/>
            <person name="Ma L.-J."/>
            <person name="Jaffe D.B."/>
            <person name="Butler J."/>
            <person name="Alvarez P."/>
            <person name="Gnerre S."/>
            <person name="Grabherr M."/>
            <person name="Kleber M."/>
            <person name="Mauceli E.W."/>
            <person name="Brockman W."/>
            <person name="Rounsley S."/>
            <person name="Young S.K."/>
            <person name="LaButti K."/>
            <person name="Pushparaj V."/>
            <person name="DeCaprio D."/>
            <person name="Crawford M."/>
            <person name="Koehrsen M."/>
            <person name="Engels R."/>
            <person name="Montgomery P."/>
            <person name="Pearson M."/>
            <person name="Howarth C."/>
            <person name="Larson L."/>
            <person name="Luoma S."/>
            <person name="White J."/>
            <person name="Alvarado L."/>
            <person name="Kodira C.D."/>
            <person name="Zeng Q."/>
            <person name="Oleary S."/>
            <person name="Yandava C."/>
            <person name="Denning D.W."/>
            <person name="Nierman W.C."/>
            <person name="Milne T."/>
            <person name="Madden K."/>
        </authorList>
    </citation>
    <scope>NUCLEOTIDE SEQUENCE [LARGE SCALE GENOMIC DNA]</scope>
    <source>
        <strain evidence="3">NIH 2624 / FGSC A1156</strain>
    </source>
</reference>
<evidence type="ECO:0000313" key="2">
    <source>
        <dbReference type="EMBL" id="EAU31752.1"/>
    </source>
</evidence>